<dbReference type="Gene3D" id="3.30.70.360">
    <property type="match status" value="1"/>
</dbReference>
<evidence type="ECO:0000313" key="4">
    <source>
        <dbReference type="Proteomes" id="UP000823937"/>
    </source>
</evidence>
<evidence type="ECO:0000256" key="1">
    <source>
        <dbReference type="PIRSR" id="PIRSR005962-1"/>
    </source>
</evidence>
<dbReference type="NCBIfam" id="TIGR01891">
    <property type="entry name" value="amidohydrolases"/>
    <property type="match status" value="1"/>
</dbReference>
<dbReference type="EMBL" id="DXHX01000016">
    <property type="protein sequence ID" value="HIV73661.1"/>
    <property type="molecule type" value="Genomic_DNA"/>
</dbReference>
<gene>
    <name evidence="3" type="ORF">H9895_01105</name>
</gene>
<dbReference type="Pfam" id="PF01546">
    <property type="entry name" value="Peptidase_M20"/>
    <property type="match status" value="1"/>
</dbReference>
<dbReference type="InterPro" id="IPR002933">
    <property type="entry name" value="Peptidase_M20"/>
</dbReference>
<evidence type="ECO:0000313" key="3">
    <source>
        <dbReference type="EMBL" id="HIV73661.1"/>
    </source>
</evidence>
<name>A0A9D1TIR5_9BACI</name>
<dbReference type="SUPFAM" id="SSF53187">
    <property type="entry name" value="Zn-dependent exopeptidases"/>
    <property type="match status" value="1"/>
</dbReference>
<comment type="caution">
    <text evidence="3">The sequence shown here is derived from an EMBL/GenBank/DDBJ whole genome shotgun (WGS) entry which is preliminary data.</text>
</comment>
<feature type="binding site" evidence="1">
    <location>
        <position position="103"/>
    </location>
    <ligand>
        <name>Mn(2+)</name>
        <dbReference type="ChEBI" id="CHEBI:29035"/>
        <label>2</label>
    </ligand>
</feature>
<dbReference type="InterPro" id="IPR017439">
    <property type="entry name" value="Amidohydrolase"/>
</dbReference>
<feature type="binding site" evidence="1">
    <location>
        <position position="365"/>
    </location>
    <ligand>
        <name>Mn(2+)</name>
        <dbReference type="ChEBI" id="CHEBI:29035"/>
        <label>2</label>
    </ligand>
</feature>
<dbReference type="PANTHER" id="PTHR11014">
    <property type="entry name" value="PEPTIDASE M20 FAMILY MEMBER"/>
    <property type="match status" value="1"/>
</dbReference>
<feature type="domain" description="Peptidase M20 dimerisation" evidence="2">
    <location>
        <begin position="192"/>
        <end position="283"/>
    </location>
</feature>
<dbReference type="AlphaFoldDB" id="A0A9D1TIR5"/>
<dbReference type="InterPro" id="IPR011650">
    <property type="entry name" value="Peptidase_M20_dimer"/>
</dbReference>
<reference evidence="3" key="2">
    <citation type="submission" date="2021-04" db="EMBL/GenBank/DDBJ databases">
        <authorList>
            <person name="Gilroy R."/>
        </authorList>
    </citation>
    <scope>NUCLEOTIDE SEQUENCE</scope>
    <source>
        <strain evidence="3">CHK169-2315</strain>
    </source>
</reference>
<keyword evidence="1" id="KW-0479">Metal-binding</keyword>
<evidence type="ECO:0000259" key="2">
    <source>
        <dbReference type="Pfam" id="PF07687"/>
    </source>
</evidence>
<reference evidence="3" key="1">
    <citation type="journal article" date="2021" name="PeerJ">
        <title>Extensive microbial diversity within the chicken gut microbiome revealed by metagenomics and culture.</title>
        <authorList>
            <person name="Gilroy R."/>
            <person name="Ravi A."/>
            <person name="Getino M."/>
            <person name="Pursley I."/>
            <person name="Horton D.L."/>
            <person name="Alikhan N.F."/>
            <person name="Baker D."/>
            <person name="Gharbi K."/>
            <person name="Hall N."/>
            <person name="Watson M."/>
            <person name="Adriaenssens E.M."/>
            <person name="Foster-Nyarko E."/>
            <person name="Jarju S."/>
            <person name="Secka A."/>
            <person name="Antonio M."/>
            <person name="Oren A."/>
            <person name="Chaudhuri R.R."/>
            <person name="La Ragione R."/>
            <person name="Hildebrand F."/>
            <person name="Pallen M.J."/>
        </authorList>
    </citation>
    <scope>NUCLEOTIDE SEQUENCE</scope>
    <source>
        <strain evidence="3">CHK169-2315</strain>
    </source>
</reference>
<dbReference type="InterPro" id="IPR036264">
    <property type="entry name" value="Bact_exopeptidase_dim_dom"/>
</dbReference>
<dbReference type="Proteomes" id="UP000823937">
    <property type="component" value="Unassembled WGS sequence"/>
</dbReference>
<dbReference type="Pfam" id="PF07687">
    <property type="entry name" value="M20_dimer"/>
    <property type="match status" value="1"/>
</dbReference>
<dbReference type="GO" id="GO:0046872">
    <property type="term" value="F:metal ion binding"/>
    <property type="evidence" value="ECO:0007669"/>
    <property type="project" value="UniProtKB-KW"/>
</dbReference>
<feature type="binding site" evidence="1">
    <location>
        <position position="168"/>
    </location>
    <ligand>
        <name>Mn(2+)</name>
        <dbReference type="ChEBI" id="CHEBI:29035"/>
        <label>2</label>
    </ligand>
</feature>
<keyword evidence="1" id="KW-0464">Manganese</keyword>
<protein>
    <submittedName>
        <fullName evidence="3">Amidohydrolase</fullName>
    </submittedName>
</protein>
<dbReference type="SUPFAM" id="SSF55031">
    <property type="entry name" value="Bacterial exopeptidase dimerisation domain"/>
    <property type="match status" value="1"/>
</dbReference>
<sequence>MHIAEGAENLFEQLMEWRRHLHAHPELSFHEKETAKFVVQQLSTIPNIKIEENVGGYGVVATLTSGVGPTIALRADMDALPIEEENDLTYKSTKAGIMHACGHDAHTTMLLGAAKLLGGQFERGELTGTVKFIFQPAEEATDENGLSGAPYMIQDGVLDDVSSVIALHVCPWHPVGVVQMNQGFSMANVDVFHATIRGTGGHGGYPHLSTDPLWMLGAVLQTFYGTVSRRVSPLDVVAASIGKIEAGAVSNVIPSEVYIEGTLRSYTPEAREKLAEEVENVFKIVEAFSGEYEFELEKGEPALNNDMEVNRVIEQAIYELYPDMVIDWEPFGMGGEDFGYMTEQIPGAMFFLGCSLEDGEDRDLHTPIFNIDETCMPIGAAIFVKAVNLFLQEEEVHHPLKRNNIQRGA</sequence>
<dbReference type="Gene3D" id="3.40.630.10">
    <property type="entry name" value="Zn peptidases"/>
    <property type="match status" value="1"/>
</dbReference>
<feature type="binding site" evidence="1">
    <location>
        <position position="139"/>
    </location>
    <ligand>
        <name>Mn(2+)</name>
        <dbReference type="ChEBI" id="CHEBI:29035"/>
        <label>2</label>
    </ligand>
</feature>
<proteinExistence type="predicted"/>
<dbReference type="PIRSF" id="PIRSF005962">
    <property type="entry name" value="Pept_M20D_amidohydro"/>
    <property type="match status" value="1"/>
</dbReference>
<organism evidence="3 4">
    <name type="scientific">Candidatus Pseudogracilibacillus intestinigallinarum</name>
    <dbReference type="NCBI Taxonomy" id="2838742"/>
    <lineage>
        <taxon>Bacteria</taxon>
        <taxon>Bacillati</taxon>
        <taxon>Bacillota</taxon>
        <taxon>Bacilli</taxon>
        <taxon>Bacillales</taxon>
        <taxon>Bacillaceae</taxon>
        <taxon>Pseudogracilibacillus</taxon>
    </lineage>
</organism>
<comment type="cofactor">
    <cofactor evidence="1">
        <name>Mn(2+)</name>
        <dbReference type="ChEBI" id="CHEBI:29035"/>
    </cofactor>
    <text evidence="1">The Mn(2+) ion enhances activity.</text>
</comment>
<dbReference type="PANTHER" id="PTHR11014:SF63">
    <property type="entry name" value="METALLOPEPTIDASE, PUTATIVE (AFU_ORTHOLOGUE AFUA_6G09600)-RELATED"/>
    <property type="match status" value="1"/>
</dbReference>
<accession>A0A9D1TIR5</accession>
<feature type="binding site" evidence="1">
    <location>
        <position position="101"/>
    </location>
    <ligand>
        <name>Mn(2+)</name>
        <dbReference type="ChEBI" id="CHEBI:29035"/>
        <label>2</label>
    </ligand>
</feature>
<dbReference type="GO" id="GO:0016787">
    <property type="term" value="F:hydrolase activity"/>
    <property type="evidence" value="ECO:0007669"/>
    <property type="project" value="InterPro"/>
</dbReference>